<dbReference type="STRING" id="48467.SAMN02745166_01185"/>
<feature type="transmembrane region" description="Helical" evidence="2">
    <location>
        <begin position="115"/>
        <end position="137"/>
    </location>
</feature>
<keyword evidence="4" id="KW-1185">Reference proteome</keyword>
<protein>
    <recommendedName>
        <fullName evidence="5">WD40-like Beta Propeller Repeat</fullName>
    </recommendedName>
</protein>
<name>A0A1T4X8A8_9BACT</name>
<evidence type="ECO:0000313" key="4">
    <source>
        <dbReference type="Proteomes" id="UP000190774"/>
    </source>
</evidence>
<evidence type="ECO:0000256" key="2">
    <source>
        <dbReference type="SAM" id="Phobius"/>
    </source>
</evidence>
<organism evidence="3 4">
    <name type="scientific">Prosthecobacter debontii</name>
    <dbReference type="NCBI Taxonomy" id="48467"/>
    <lineage>
        <taxon>Bacteria</taxon>
        <taxon>Pseudomonadati</taxon>
        <taxon>Verrucomicrobiota</taxon>
        <taxon>Verrucomicrobiia</taxon>
        <taxon>Verrucomicrobiales</taxon>
        <taxon>Verrucomicrobiaceae</taxon>
        <taxon>Prosthecobacter</taxon>
    </lineage>
</organism>
<feature type="transmembrane region" description="Helical" evidence="2">
    <location>
        <begin position="16"/>
        <end position="34"/>
    </location>
</feature>
<dbReference type="Proteomes" id="UP000190774">
    <property type="component" value="Unassembled WGS sequence"/>
</dbReference>
<accession>A0A1T4X8A8</accession>
<dbReference type="EMBL" id="FUYE01000003">
    <property type="protein sequence ID" value="SKA85689.1"/>
    <property type="molecule type" value="Genomic_DNA"/>
</dbReference>
<gene>
    <name evidence="3" type="ORF">SAMN02745166_01185</name>
</gene>
<keyword evidence="2" id="KW-0472">Membrane</keyword>
<keyword evidence="2" id="KW-1133">Transmembrane helix</keyword>
<proteinExistence type="predicted"/>
<evidence type="ECO:0000313" key="3">
    <source>
        <dbReference type="EMBL" id="SKA85689.1"/>
    </source>
</evidence>
<dbReference type="SUPFAM" id="SSF82171">
    <property type="entry name" value="DPP6 N-terminal domain-like"/>
    <property type="match status" value="1"/>
</dbReference>
<sequence length="780" mass="84593">MVAKSASSDSVGGPEWLATAGCLFAATAAFAWIPDSLWNRLIPLPAGRFFLPAFASAFASGWLIGAWRQVSELSGEEGAIRSKASISGLLAALVACVAAYSANLGSTIRNLPFPLAVVLLLLSILPSALFATVGANLSHRARRRQTVFGKTWGVRGSVLSLALNALLPAFGVLVWPAVYVFGKAMEKPSVVVTAKPTPIVSTPPPQPRYVKPEGFDSANAWKRIVLHEDAIPNTDAKSAIELSRNERQIAFVARERGEHQLVVRHLYDPGPDYSLTVDGGIAAMSWSPDDKRIIFVSGVSGAIWVCVPESGKLIRLPIPALDGGQRYGLVWWRDESVVIYPSRGDPGILSLDSLRIATAAKDPQWAKLTDDERTRIGQEAFTPGMEKTPKAHFAFIGGLGDDSRTLALNDEESLYTRLAASAEHGFTSAFPNRDGTMFFLMEPERLRILYMGLRQSPSLRFVAESKSDFPTAPAVKTALEQRSVRAAVVAPIINPLNGKTVAGNPRTIKGYARFIAADDKTCTVWIEQERQPIREGDVLMTLSAIQDGDEYSISPDWWAVIKAADDNQSVPRRAVVATLMPSRSRDLRPLPEPAPPPAPTPTTAQSPVGPPLLPQPAPQATPPPKPPVPLQTTVRSQSPDPTPQTPKLADEERLRQFIVEHSARFSRGDLENVVSGYGAAIDLGPGKSMSREEFGEMLRRNRAGTTTFTETPVPPIEVTRLSGNRFSLSYVARIEISSPSKPKQIAEVLMDLEVLLTNQGPKIVKQRESTLKVQTSGGRK</sequence>
<feature type="transmembrane region" description="Helical" evidence="2">
    <location>
        <begin position="46"/>
        <end position="65"/>
    </location>
</feature>
<feature type="region of interest" description="Disordered" evidence="1">
    <location>
        <begin position="578"/>
        <end position="651"/>
    </location>
</feature>
<dbReference type="Gene3D" id="2.120.10.30">
    <property type="entry name" value="TolB, C-terminal domain"/>
    <property type="match status" value="1"/>
</dbReference>
<feature type="compositionally biased region" description="Pro residues" evidence="1">
    <location>
        <begin position="608"/>
        <end position="629"/>
    </location>
</feature>
<dbReference type="AlphaFoldDB" id="A0A1T4X8A8"/>
<evidence type="ECO:0008006" key="5">
    <source>
        <dbReference type="Google" id="ProtNLM"/>
    </source>
</evidence>
<feature type="compositionally biased region" description="Pro residues" evidence="1">
    <location>
        <begin position="590"/>
        <end position="600"/>
    </location>
</feature>
<dbReference type="InterPro" id="IPR011042">
    <property type="entry name" value="6-blade_b-propeller_TolB-like"/>
</dbReference>
<feature type="transmembrane region" description="Helical" evidence="2">
    <location>
        <begin position="158"/>
        <end position="181"/>
    </location>
</feature>
<reference evidence="4" key="1">
    <citation type="submission" date="2017-02" db="EMBL/GenBank/DDBJ databases">
        <authorList>
            <person name="Varghese N."/>
            <person name="Submissions S."/>
        </authorList>
    </citation>
    <scope>NUCLEOTIDE SEQUENCE [LARGE SCALE GENOMIC DNA]</scope>
    <source>
        <strain evidence="4">ATCC 700200</strain>
    </source>
</reference>
<feature type="transmembrane region" description="Helical" evidence="2">
    <location>
        <begin position="86"/>
        <end position="103"/>
    </location>
</feature>
<keyword evidence="2" id="KW-0812">Transmembrane</keyword>
<evidence type="ECO:0000256" key="1">
    <source>
        <dbReference type="SAM" id="MobiDB-lite"/>
    </source>
</evidence>